<dbReference type="RefSeq" id="WP_262431925.1">
    <property type="nucleotide sequence ID" value="NZ_JACRTE010000005.1"/>
</dbReference>
<dbReference type="Gene3D" id="3.30.565.40">
    <property type="entry name" value="Fervidobacterium nodosum Rt17-B1 like"/>
    <property type="match status" value="1"/>
</dbReference>
<comment type="caution">
    <text evidence="5">The sequence shown here is derived from an EMBL/GenBank/DDBJ whole genome shotgun (WGS) entry which is preliminary data.</text>
</comment>
<reference evidence="5" key="1">
    <citation type="submission" date="2020-08" db="EMBL/GenBank/DDBJ databases">
        <title>Genome public.</title>
        <authorList>
            <person name="Liu C."/>
            <person name="Sun Q."/>
        </authorList>
    </citation>
    <scope>NUCLEOTIDE SEQUENCE</scope>
    <source>
        <strain evidence="5">NSJ-50</strain>
    </source>
</reference>
<dbReference type="InterPro" id="IPR025303">
    <property type="entry name" value="PdaC"/>
</dbReference>
<sequence>MKFKKLTAAAMAAMMLASGTAFADGGADGKISVIVDGKTLEFDQPPIMEGDRVLVPFRAIFEALGCSVDYHSYGETETVNAKMGSKSLGLTIGSTEIYASGEAKTIDVAPKIVNDRTLVPVRVASESFGAEVVWDEAENTVNITSKQGFYKITRSKMDYTSSADDGTTLFTATCYYPVIENAENDEFITAVNTDTLNAVNAFTDGLKTEFYDTANEEYLSLKANPDENGREFLPYTFEFDYDIDLNTENYLSMTAILYYDLHGAHPTTSMTSVNYDMKEKKELALSDIWNMDETAATNEVIAVFNEDIDKNPDMYFADAKETVEKIAKDVEFYLDEEGVNLYFQLYDIAPYAAGYPQITVPFEGNEQMYKIKLAPTLTVWHLR</sequence>
<evidence type="ECO:0000256" key="1">
    <source>
        <dbReference type="SAM" id="SignalP"/>
    </source>
</evidence>
<dbReference type="InterPro" id="IPR036582">
    <property type="entry name" value="Mao_N_sf"/>
</dbReference>
<dbReference type="Gene3D" id="3.90.640.20">
    <property type="entry name" value="Heat-shock cognate protein, ATPase"/>
    <property type="match status" value="1"/>
</dbReference>
<dbReference type="InterPro" id="IPR021729">
    <property type="entry name" value="DUF3298"/>
</dbReference>
<feature type="signal peptide" evidence="1">
    <location>
        <begin position="1"/>
        <end position="23"/>
    </location>
</feature>
<dbReference type="InterPro" id="IPR037126">
    <property type="entry name" value="PdaC/RsiV-like_sf"/>
</dbReference>
<gene>
    <name evidence="5" type="ORF">H8706_06195</name>
</gene>
<evidence type="ECO:0000259" key="2">
    <source>
        <dbReference type="Pfam" id="PF07833"/>
    </source>
</evidence>
<feature type="domain" description="DUF3298" evidence="3">
    <location>
        <begin position="287"/>
        <end position="363"/>
    </location>
</feature>
<protein>
    <submittedName>
        <fullName evidence="5">DUF3298 domain-containing protein</fullName>
    </submittedName>
</protein>
<organism evidence="5 6">
    <name type="scientific">Qingrenia yutianensis</name>
    <dbReference type="NCBI Taxonomy" id="2763676"/>
    <lineage>
        <taxon>Bacteria</taxon>
        <taxon>Bacillati</taxon>
        <taxon>Bacillota</taxon>
        <taxon>Clostridia</taxon>
        <taxon>Eubacteriales</taxon>
        <taxon>Oscillospiraceae</taxon>
        <taxon>Qingrenia</taxon>
    </lineage>
</organism>
<proteinExistence type="predicted"/>
<dbReference type="Proteomes" id="UP000647416">
    <property type="component" value="Unassembled WGS sequence"/>
</dbReference>
<keyword evidence="6" id="KW-1185">Reference proteome</keyword>
<feature type="domain" description="Deacetylase PdaC" evidence="4">
    <location>
        <begin position="169"/>
        <end position="268"/>
    </location>
</feature>
<dbReference type="SUPFAM" id="SSF55383">
    <property type="entry name" value="Copper amine oxidase, domain N"/>
    <property type="match status" value="2"/>
</dbReference>
<evidence type="ECO:0000259" key="3">
    <source>
        <dbReference type="Pfam" id="PF11738"/>
    </source>
</evidence>
<dbReference type="Gene3D" id="3.30.457.10">
    <property type="entry name" value="Copper amine oxidase-like, N-terminal domain"/>
    <property type="match status" value="1"/>
</dbReference>
<dbReference type="Pfam" id="PF11738">
    <property type="entry name" value="DUF3298"/>
    <property type="match status" value="1"/>
</dbReference>
<feature type="chain" id="PRO_5036997825" evidence="1">
    <location>
        <begin position="24"/>
        <end position="383"/>
    </location>
</feature>
<dbReference type="InterPro" id="IPR012854">
    <property type="entry name" value="Cu_amine_oxidase-like_N"/>
</dbReference>
<dbReference type="Pfam" id="PF07833">
    <property type="entry name" value="Cu_amine_oxidN1"/>
    <property type="match status" value="1"/>
</dbReference>
<feature type="domain" description="Copper amine oxidase-like N-terminal" evidence="2">
    <location>
        <begin position="35"/>
        <end position="143"/>
    </location>
</feature>
<evidence type="ECO:0000313" key="6">
    <source>
        <dbReference type="Proteomes" id="UP000647416"/>
    </source>
</evidence>
<keyword evidence="1" id="KW-0732">Signal</keyword>
<evidence type="ECO:0000313" key="5">
    <source>
        <dbReference type="EMBL" id="MBC8596456.1"/>
    </source>
</evidence>
<name>A0A926F813_9FIRM</name>
<evidence type="ECO:0000259" key="4">
    <source>
        <dbReference type="Pfam" id="PF13739"/>
    </source>
</evidence>
<dbReference type="Pfam" id="PF13739">
    <property type="entry name" value="PdaC"/>
    <property type="match status" value="1"/>
</dbReference>
<dbReference type="EMBL" id="JACRTE010000005">
    <property type="protein sequence ID" value="MBC8596456.1"/>
    <property type="molecule type" value="Genomic_DNA"/>
</dbReference>
<dbReference type="AlphaFoldDB" id="A0A926F813"/>
<accession>A0A926F813</accession>